<protein>
    <recommendedName>
        <fullName evidence="3">Topology modulation protein</fullName>
    </recommendedName>
</protein>
<evidence type="ECO:0000313" key="1">
    <source>
        <dbReference type="EMBL" id="VCT83728.1"/>
    </source>
</evidence>
<evidence type="ECO:0008006" key="3">
    <source>
        <dbReference type="Google" id="ProtNLM"/>
    </source>
</evidence>
<proteinExistence type="predicted"/>
<gene>
    <name evidence="1" type="ORF">CNEONATNEC25_01325</name>
</gene>
<dbReference type="AlphaFoldDB" id="A0A650M8T5"/>
<dbReference type="Proteomes" id="UP000431451">
    <property type="component" value="Unassembled WGS sequence"/>
</dbReference>
<dbReference type="EMBL" id="UWJD01000001">
    <property type="protein sequence ID" value="VCT83728.1"/>
    <property type="molecule type" value="Genomic_DNA"/>
</dbReference>
<accession>A0A650M8T5</accession>
<dbReference type="PANTHER" id="PTHR37816:SF3">
    <property type="entry name" value="MODULATES DNA TOPOLOGY"/>
    <property type="match status" value="1"/>
</dbReference>
<name>A0A650M8T5_9CLOT</name>
<reference evidence="1 2" key="1">
    <citation type="submission" date="2018-06" db="EMBL/GenBank/DDBJ databases">
        <authorList>
            <consortium name="IHU Genomes"/>
        </authorList>
    </citation>
    <scope>NUCLEOTIDE SEQUENCE [LARGE SCALE GENOMIC DNA]</scope>
    <source>
        <strain evidence="1 2">NEC25</strain>
    </source>
</reference>
<sequence>MKEADKIIFMNFPRHVCFKQAYKRYLNSKKKVRESMSEGCEEKFDFEFAKWILIDGRSKKYKERYENICNKYKDKVIVCRNRDDVRNRIEV</sequence>
<dbReference type="InterPro" id="IPR052922">
    <property type="entry name" value="Cytidylate_Kinase-2"/>
</dbReference>
<dbReference type="PANTHER" id="PTHR37816">
    <property type="entry name" value="YALI0E33011P"/>
    <property type="match status" value="1"/>
</dbReference>
<dbReference type="RefSeq" id="WP_341478250.1">
    <property type="nucleotide sequence ID" value="NZ_CAKJVE010000004.1"/>
</dbReference>
<evidence type="ECO:0000313" key="2">
    <source>
        <dbReference type="Proteomes" id="UP000431451"/>
    </source>
</evidence>
<organism evidence="1 2">
    <name type="scientific">Clostridium neonatale</name>
    <dbReference type="NCBI Taxonomy" id="137838"/>
    <lineage>
        <taxon>Bacteria</taxon>
        <taxon>Bacillati</taxon>
        <taxon>Bacillota</taxon>
        <taxon>Clostridia</taxon>
        <taxon>Eubacteriales</taxon>
        <taxon>Clostridiaceae</taxon>
        <taxon>Clostridium</taxon>
    </lineage>
</organism>